<evidence type="ECO:0000313" key="3">
    <source>
        <dbReference type="EMBL" id="KAE9181998.1"/>
    </source>
</evidence>
<feature type="domain" description="Retrotransposon gag" evidence="2">
    <location>
        <begin position="445"/>
        <end position="534"/>
    </location>
</feature>
<gene>
    <name evidence="3" type="ORF">PF004_g24370</name>
</gene>
<feature type="compositionally biased region" description="Basic and acidic residues" evidence="1">
    <location>
        <begin position="583"/>
        <end position="635"/>
    </location>
</feature>
<evidence type="ECO:0000259" key="2">
    <source>
        <dbReference type="Pfam" id="PF03732"/>
    </source>
</evidence>
<dbReference type="Pfam" id="PF03732">
    <property type="entry name" value="Retrotrans_gag"/>
    <property type="match status" value="1"/>
</dbReference>
<dbReference type="PANTHER" id="PTHR11439:SF491">
    <property type="entry name" value="INTEGRASE CATALYTIC DOMAIN-CONTAINING PROTEIN"/>
    <property type="match status" value="1"/>
</dbReference>
<feature type="compositionally biased region" description="Basic and acidic residues" evidence="1">
    <location>
        <begin position="105"/>
        <end position="114"/>
    </location>
</feature>
<feature type="compositionally biased region" description="Acidic residues" evidence="1">
    <location>
        <begin position="694"/>
        <end position="703"/>
    </location>
</feature>
<feature type="compositionally biased region" description="Polar residues" evidence="1">
    <location>
        <begin position="22"/>
        <end position="42"/>
    </location>
</feature>
<feature type="region of interest" description="Disordered" evidence="1">
    <location>
        <begin position="652"/>
        <end position="777"/>
    </location>
</feature>
<dbReference type="EMBL" id="QXGC01002770">
    <property type="protein sequence ID" value="KAE9181998.1"/>
    <property type="molecule type" value="Genomic_DNA"/>
</dbReference>
<feature type="compositionally biased region" description="Low complexity" evidence="1">
    <location>
        <begin position="331"/>
        <end position="342"/>
    </location>
</feature>
<protein>
    <recommendedName>
        <fullName evidence="2">Retrotransposon gag domain-containing protein</fullName>
    </recommendedName>
</protein>
<proteinExistence type="predicted"/>
<feature type="region of interest" description="Disordered" evidence="1">
    <location>
        <begin position="1"/>
        <end position="148"/>
    </location>
</feature>
<reference evidence="3 4" key="1">
    <citation type="submission" date="2018-09" db="EMBL/GenBank/DDBJ databases">
        <title>Genomic investigation of the strawberry pathogen Phytophthora fragariae indicates pathogenicity is determined by transcriptional variation in three key races.</title>
        <authorList>
            <person name="Adams T.M."/>
            <person name="Armitage A.D."/>
            <person name="Sobczyk M.K."/>
            <person name="Bates H.J."/>
            <person name="Dunwell J.M."/>
            <person name="Nellist C.F."/>
            <person name="Harrison R.J."/>
        </authorList>
    </citation>
    <scope>NUCLEOTIDE SEQUENCE [LARGE SCALE GENOMIC DNA]</scope>
    <source>
        <strain evidence="3 4">BC-23</strain>
    </source>
</reference>
<feature type="compositionally biased region" description="Basic and acidic residues" evidence="1">
    <location>
        <begin position="280"/>
        <end position="290"/>
    </location>
</feature>
<organism evidence="3 4">
    <name type="scientific">Phytophthora fragariae</name>
    <dbReference type="NCBI Taxonomy" id="53985"/>
    <lineage>
        <taxon>Eukaryota</taxon>
        <taxon>Sar</taxon>
        <taxon>Stramenopiles</taxon>
        <taxon>Oomycota</taxon>
        <taxon>Peronosporomycetes</taxon>
        <taxon>Peronosporales</taxon>
        <taxon>Peronosporaceae</taxon>
        <taxon>Phytophthora</taxon>
    </lineage>
</organism>
<feature type="region of interest" description="Disordered" evidence="1">
    <location>
        <begin position="249"/>
        <end position="375"/>
    </location>
</feature>
<name>A0A6G0MV57_9STRA</name>
<feature type="compositionally biased region" description="Basic and acidic residues" evidence="1">
    <location>
        <begin position="727"/>
        <end position="742"/>
    </location>
</feature>
<dbReference type="InterPro" id="IPR005162">
    <property type="entry name" value="Retrotrans_gag_dom"/>
</dbReference>
<feature type="compositionally biased region" description="Low complexity" evidence="1">
    <location>
        <begin position="84"/>
        <end position="101"/>
    </location>
</feature>
<sequence length="1061" mass="119670">MAKGSKSAVPATPVRPTRGPTGATSTLASNLTSRLSTISERSVSFDDSADEGPDAKDTMMDYEYLEEKTPAAMQELDDQEGAMLSAGCSGGSRSLSRSLASEFDEGAKPDHAHDDYEDSTEESKALVQVTKGPQESRGYRPPLNSSTPAANKVLGRMLEQMIESNEWIQQFTPQMVRQSVWAELSGELAWPVNTITTTQVVEDTVSLLRAMGCEPQTHPSEAALEGWTPTIAGRDLHKWKRKLRLSFGTSDISLGRPPKTPGGQEEEDPSRVPLPQTPKKSAENPADRSASEGVFSAKTVGSPYFHDSHMVTPRSTSRTDRLSRESEASRGTRGTRPTTSTRRTTRRFVPREDSSDDDSGEDYTDRGDDPDSPTDELTRQILEVSETERLNSTPRLELATHRPLAQIKHFTGSRNKSENSMQWLREFVYEMKGTHTPPNEWCMAFELSLRDGALHWYRQLPKKTKRQWKLLSDAFIKYYCSQFRQSAKARYYSAKSEGAEHVCDYLNRLNGYACNAGLQFERGGRDAKDHVQRFLETCGDRGLERRLCHVRVKDIHELEDMINDILKSEERRTPREGSAYPTKGRDGYPPRSRDNSRRRDDRRPEVTRDPYRQDRSDRPDRREREFDRRRDDSRSVPRISLAEATLSDLMTELQVRTPARGQAGRPTQMRYTYSDEEDDPSDHGYSDDDRSIRDDEEFYDSEEERDHVAAASEQERRAAADGTFARSDNRPRRGGDSGRGFDRGNWPFNRDNRDNRPRQYTTSANARPFKPSPPWQPANLEVDQIPEVITIRQGKYAREILSKLGYEQAHSVGNPMEVNARLAPLGSDELADTSFPYREAVGMLMYLATSTRPDLAFALGQLSRFVAKPSSKHVGTLKRVLRYLAGTLDYGITYNRATKVSIEVVLNGYCDIDWANDPEQRKSTTGFVFTLAGGAVAWMSRRQSIIALSTAEAEYVATCEAAMEAIAESNILQEILPQRSVKLRIGIDNQAAFVMATNPTYSRRTRHIELRWHFVRDQVEKGAIELHKVKGETNPADTFTKPLDKKKLKALLLLAGIGDSQ</sequence>
<feature type="compositionally biased region" description="Basic and acidic residues" evidence="1">
    <location>
        <begin position="317"/>
        <end position="330"/>
    </location>
</feature>
<dbReference type="PANTHER" id="PTHR11439">
    <property type="entry name" value="GAG-POL-RELATED RETROTRANSPOSON"/>
    <property type="match status" value="1"/>
</dbReference>
<accession>A0A6G0MV57</accession>
<dbReference type="Proteomes" id="UP000476176">
    <property type="component" value="Unassembled WGS sequence"/>
</dbReference>
<feature type="compositionally biased region" description="Basic and acidic residues" evidence="1">
    <location>
        <begin position="681"/>
        <end position="693"/>
    </location>
</feature>
<dbReference type="CDD" id="cd09272">
    <property type="entry name" value="RNase_HI_RT_Ty1"/>
    <property type="match status" value="1"/>
</dbReference>
<feature type="compositionally biased region" description="Basic and acidic residues" evidence="1">
    <location>
        <begin position="704"/>
        <end position="719"/>
    </location>
</feature>
<dbReference type="AlphaFoldDB" id="A0A6G0MV57"/>
<feature type="region of interest" description="Disordered" evidence="1">
    <location>
        <begin position="568"/>
        <end position="639"/>
    </location>
</feature>
<evidence type="ECO:0000313" key="4">
    <source>
        <dbReference type="Proteomes" id="UP000476176"/>
    </source>
</evidence>
<comment type="caution">
    <text evidence="3">The sequence shown here is derived from an EMBL/GenBank/DDBJ whole genome shotgun (WGS) entry which is preliminary data.</text>
</comment>
<evidence type="ECO:0000256" key="1">
    <source>
        <dbReference type="SAM" id="MobiDB-lite"/>
    </source>
</evidence>
<feature type="compositionally biased region" description="Basic and acidic residues" evidence="1">
    <location>
        <begin position="53"/>
        <end position="69"/>
    </location>
</feature>